<gene>
    <name evidence="4" type="ORF">NX801_17595</name>
</gene>
<keyword evidence="5" id="KW-1185">Reference proteome</keyword>
<reference evidence="4" key="1">
    <citation type="submission" date="2022-08" db="EMBL/GenBank/DDBJ databases">
        <authorList>
            <person name="Somphong A."/>
            <person name="Phongsopitanun W."/>
        </authorList>
    </citation>
    <scope>NUCLEOTIDE SEQUENCE</scope>
    <source>
        <strain evidence="4">LP05-1</strain>
    </source>
</reference>
<keyword evidence="2" id="KW-0349">Heme</keyword>
<dbReference type="PANTHER" id="PTHR46696:SF1">
    <property type="entry name" value="CYTOCHROME P450 YJIB-RELATED"/>
    <property type="match status" value="1"/>
</dbReference>
<dbReference type="InterPro" id="IPR036396">
    <property type="entry name" value="Cyt_P450_sf"/>
</dbReference>
<dbReference type="InterPro" id="IPR002397">
    <property type="entry name" value="Cyt_P450_B"/>
</dbReference>
<evidence type="ECO:0000256" key="2">
    <source>
        <dbReference type="RuleBase" id="RU000461"/>
    </source>
</evidence>
<proteinExistence type="inferred from homology"/>
<dbReference type="InterPro" id="IPR001128">
    <property type="entry name" value="Cyt_P450"/>
</dbReference>
<dbReference type="Proteomes" id="UP001431313">
    <property type="component" value="Unassembled WGS sequence"/>
</dbReference>
<dbReference type="EMBL" id="JANUGQ010000014">
    <property type="protein sequence ID" value="MCS0637444.1"/>
    <property type="molecule type" value="Genomic_DNA"/>
</dbReference>
<sequence length="435" mass="45249">MTHLKTDRPTRLFRSTRLRRPAPGRPDGEGPPARSARVPAPTPAPAPFPDPAAIPAPDPAGTRAARRRDRRVYTRSHPVLFALLAAARRRPVVRLGSTVLVHGTEAYRETLTQVPLDRTAAGTTGGAARQLSGAGTLFDQDGTGHRQARRSVAGDLGATGTERLRPAWRAVLDRRLAPLAAGRPVDLAEVVRELAGTTVRALLALEPATDPHALSEAAARAAATAVRDHLPGPRRPGTARAAATAAARLEALLTAGDGDPDPSRTAGDASLRAMLAVAAVSTTVAALPRAAAWCADAGLWEQAADEALRPALVTELLRVTAASPLLPRVAAADATAAGCPVRAGDRLLLVARHAARAHSDPPDARHPAPPSVAQLVFGAGPHACPGARVARAQLDDLLAALAPYRPVVVRARVDRAAALPGWRTLVVRATAGEVR</sequence>
<keyword evidence="2" id="KW-0408">Iron</keyword>
<protein>
    <submittedName>
        <fullName evidence="4">Cytochrome P450</fullName>
    </submittedName>
</protein>
<keyword evidence="2" id="KW-0503">Monooxygenase</keyword>
<dbReference type="PROSITE" id="PS00086">
    <property type="entry name" value="CYTOCHROME_P450"/>
    <property type="match status" value="1"/>
</dbReference>
<feature type="compositionally biased region" description="Basic and acidic residues" evidence="3">
    <location>
        <begin position="1"/>
        <end position="10"/>
    </location>
</feature>
<dbReference type="Gene3D" id="1.10.630.10">
    <property type="entry name" value="Cytochrome P450"/>
    <property type="match status" value="1"/>
</dbReference>
<keyword evidence="2" id="KW-0560">Oxidoreductase</keyword>
<accession>A0ABT2CLK4</accession>
<organism evidence="4 5">
    <name type="scientific">Streptomyces pyxinae</name>
    <dbReference type="NCBI Taxonomy" id="2970734"/>
    <lineage>
        <taxon>Bacteria</taxon>
        <taxon>Bacillati</taxon>
        <taxon>Actinomycetota</taxon>
        <taxon>Actinomycetes</taxon>
        <taxon>Kitasatosporales</taxon>
        <taxon>Streptomycetaceae</taxon>
        <taxon>Streptomyces</taxon>
    </lineage>
</organism>
<feature type="region of interest" description="Disordered" evidence="3">
    <location>
        <begin position="1"/>
        <end position="71"/>
    </location>
</feature>
<dbReference type="PANTHER" id="PTHR46696">
    <property type="entry name" value="P450, PUTATIVE (EUROFUNG)-RELATED"/>
    <property type="match status" value="1"/>
</dbReference>
<evidence type="ECO:0000256" key="3">
    <source>
        <dbReference type="SAM" id="MobiDB-lite"/>
    </source>
</evidence>
<dbReference type="RefSeq" id="WP_258788694.1">
    <property type="nucleotide sequence ID" value="NZ_JANUGQ010000014.1"/>
</dbReference>
<dbReference type="SUPFAM" id="SSF48264">
    <property type="entry name" value="Cytochrome P450"/>
    <property type="match status" value="1"/>
</dbReference>
<keyword evidence="2" id="KW-0479">Metal-binding</keyword>
<name>A0ABT2CLK4_9ACTN</name>
<evidence type="ECO:0000313" key="5">
    <source>
        <dbReference type="Proteomes" id="UP001431313"/>
    </source>
</evidence>
<dbReference type="PRINTS" id="PR00359">
    <property type="entry name" value="BP450"/>
</dbReference>
<evidence type="ECO:0000256" key="1">
    <source>
        <dbReference type="ARBA" id="ARBA00010617"/>
    </source>
</evidence>
<feature type="compositionally biased region" description="Pro residues" evidence="3">
    <location>
        <begin position="40"/>
        <end position="58"/>
    </location>
</feature>
<comment type="similarity">
    <text evidence="1 2">Belongs to the cytochrome P450 family.</text>
</comment>
<comment type="caution">
    <text evidence="4">The sequence shown here is derived from an EMBL/GenBank/DDBJ whole genome shotgun (WGS) entry which is preliminary data.</text>
</comment>
<dbReference type="Pfam" id="PF00067">
    <property type="entry name" value="p450"/>
    <property type="match status" value="1"/>
</dbReference>
<evidence type="ECO:0000313" key="4">
    <source>
        <dbReference type="EMBL" id="MCS0637444.1"/>
    </source>
</evidence>
<dbReference type="InterPro" id="IPR017972">
    <property type="entry name" value="Cyt_P450_CS"/>
</dbReference>